<keyword evidence="1" id="KW-0812">Transmembrane</keyword>
<dbReference type="Proteomes" id="UP000179266">
    <property type="component" value="Unassembled WGS sequence"/>
</dbReference>
<keyword evidence="1" id="KW-1133">Transmembrane helix</keyword>
<dbReference type="EMBL" id="MGDD01000106">
    <property type="protein sequence ID" value="OGL46931.1"/>
    <property type="molecule type" value="Genomic_DNA"/>
</dbReference>
<evidence type="ECO:0000313" key="3">
    <source>
        <dbReference type="EMBL" id="OGL46931.1"/>
    </source>
</evidence>
<evidence type="ECO:0000259" key="2">
    <source>
        <dbReference type="Pfam" id="PF13649"/>
    </source>
</evidence>
<proteinExistence type="predicted"/>
<organism evidence="3 4">
    <name type="scientific">Candidatus Schekmanbacteria bacterium RBG_13_48_7</name>
    <dbReference type="NCBI Taxonomy" id="1817878"/>
    <lineage>
        <taxon>Bacteria</taxon>
        <taxon>Candidatus Schekmaniibacteriota</taxon>
    </lineage>
</organism>
<name>A0A1F7RZP0_9BACT</name>
<dbReference type="AlphaFoldDB" id="A0A1F7RZP0"/>
<dbReference type="CDD" id="cd02440">
    <property type="entry name" value="AdoMet_MTases"/>
    <property type="match status" value="1"/>
</dbReference>
<gene>
    <name evidence="3" type="ORF">A2161_14020</name>
</gene>
<protein>
    <recommendedName>
        <fullName evidence="2">Methyltransferase domain-containing protein</fullName>
    </recommendedName>
</protein>
<feature type="transmembrane region" description="Helical" evidence="1">
    <location>
        <begin position="45"/>
        <end position="73"/>
    </location>
</feature>
<dbReference type="InterPro" id="IPR029063">
    <property type="entry name" value="SAM-dependent_MTases_sf"/>
</dbReference>
<feature type="transmembrane region" description="Helical" evidence="1">
    <location>
        <begin position="6"/>
        <end position="24"/>
    </location>
</feature>
<dbReference type="InterPro" id="IPR041698">
    <property type="entry name" value="Methyltransf_25"/>
</dbReference>
<feature type="non-terminal residue" evidence="3">
    <location>
        <position position="1"/>
    </location>
</feature>
<dbReference type="SUPFAM" id="SSF53335">
    <property type="entry name" value="S-adenosyl-L-methionine-dependent methyltransferases"/>
    <property type="match status" value="1"/>
</dbReference>
<dbReference type="Pfam" id="PF13649">
    <property type="entry name" value="Methyltransf_25"/>
    <property type="match status" value="1"/>
</dbReference>
<evidence type="ECO:0000313" key="4">
    <source>
        <dbReference type="Proteomes" id="UP000179266"/>
    </source>
</evidence>
<evidence type="ECO:0000256" key="1">
    <source>
        <dbReference type="SAM" id="Phobius"/>
    </source>
</evidence>
<accession>A0A1F7RZP0</accession>
<sequence>TFINNFFTQPFLIFFSLETGYFMMEHKFLNISMTAITGIDLKAWVLYLAIGGVTLGFVLGTVAALITFVIITFRTTLNHQADMEFINLKRFIKELYKQMPAFERNFVCWKIRLDRFFSTIVSEDFGQGPVVDLGCGYGLGLAVAASKNSDRRFIGCDIDSHRIEIAKKVFFKYNSEFSIANMVDFKFDSAGLILLLDVLQYLNQADQTLVLQRCCESLQPGGKLIIRINDNSKGIYSWFVKKFDWIIFRINRIRRSPNQLKPQFYREILSNNGLTVREIPFINKLPLSHIILLANRII</sequence>
<feature type="domain" description="Methyltransferase" evidence="2">
    <location>
        <begin position="130"/>
        <end position="222"/>
    </location>
</feature>
<keyword evidence="1" id="KW-0472">Membrane</keyword>
<dbReference type="Gene3D" id="3.40.50.150">
    <property type="entry name" value="Vaccinia Virus protein VP39"/>
    <property type="match status" value="1"/>
</dbReference>
<reference evidence="3 4" key="1">
    <citation type="journal article" date="2016" name="Nat. Commun.">
        <title>Thousands of microbial genomes shed light on interconnected biogeochemical processes in an aquifer system.</title>
        <authorList>
            <person name="Anantharaman K."/>
            <person name="Brown C.T."/>
            <person name="Hug L.A."/>
            <person name="Sharon I."/>
            <person name="Castelle C.J."/>
            <person name="Probst A.J."/>
            <person name="Thomas B.C."/>
            <person name="Singh A."/>
            <person name="Wilkins M.J."/>
            <person name="Karaoz U."/>
            <person name="Brodie E.L."/>
            <person name="Williams K.H."/>
            <person name="Hubbard S.S."/>
            <person name="Banfield J.F."/>
        </authorList>
    </citation>
    <scope>NUCLEOTIDE SEQUENCE [LARGE SCALE GENOMIC DNA]</scope>
</reference>
<comment type="caution">
    <text evidence="3">The sequence shown here is derived from an EMBL/GenBank/DDBJ whole genome shotgun (WGS) entry which is preliminary data.</text>
</comment>